<sequence length="89" mass="8951">MKKDTLSVSNVVDRLTSPTPSFWKKVQKLALVIGAVSASIITAGAALPAVVVTVAGYAGLAAGTVVTVAQLTKDDEPTPVTDGSAPSTK</sequence>
<proteinExistence type="predicted"/>
<organism evidence="2 3">
    <name type="scientific">Mucilaginibacter pankratovii</name>
    <dbReference type="NCBI Taxonomy" id="2772110"/>
    <lineage>
        <taxon>Bacteria</taxon>
        <taxon>Pseudomonadati</taxon>
        <taxon>Bacteroidota</taxon>
        <taxon>Sphingobacteriia</taxon>
        <taxon>Sphingobacteriales</taxon>
        <taxon>Sphingobacteriaceae</taxon>
        <taxon>Mucilaginibacter</taxon>
    </lineage>
</organism>
<protein>
    <recommendedName>
        <fullName evidence="4">Holin</fullName>
    </recommendedName>
</protein>
<evidence type="ECO:0008006" key="4">
    <source>
        <dbReference type="Google" id="ProtNLM"/>
    </source>
</evidence>
<gene>
    <name evidence="2" type="ORF">IDJ77_11175</name>
</gene>
<evidence type="ECO:0000313" key="2">
    <source>
        <dbReference type="EMBL" id="MBD1364370.1"/>
    </source>
</evidence>
<feature type="transmembrane region" description="Helical" evidence="1">
    <location>
        <begin position="29"/>
        <end position="58"/>
    </location>
</feature>
<dbReference type="EMBL" id="JACWMY010000005">
    <property type="protein sequence ID" value="MBD1364370.1"/>
    <property type="molecule type" value="Genomic_DNA"/>
</dbReference>
<keyword evidence="1" id="KW-0812">Transmembrane</keyword>
<dbReference type="Proteomes" id="UP000606600">
    <property type="component" value="Unassembled WGS sequence"/>
</dbReference>
<keyword evidence="1" id="KW-1133">Transmembrane helix</keyword>
<name>A0ABR7WPW3_9SPHI</name>
<comment type="caution">
    <text evidence="2">The sequence shown here is derived from an EMBL/GenBank/DDBJ whole genome shotgun (WGS) entry which is preliminary data.</text>
</comment>
<reference evidence="2 3" key="1">
    <citation type="submission" date="2020-09" db="EMBL/GenBank/DDBJ databases">
        <title>Novel species of Mucilaginibacter isolated from a glacier on the Tibetan Plateau.</title>
        <authorList>
            <person name="Liu Q."/>
            <person name="Xin Y.-H."/>
        </authorList>
    </citation>
    <scope>NUCLEOTIDE SEQUENCE [LARGE SCALE GENOMIC DNA]</scope>
    <source>
        <strain evidence="2 3">ZT4R22</strain>
    </source>
</reference>
<keyword evidence="3" id="KW-1185">Reference proteome</keyword>
<accession>A0ABR7WPW3</accession>
<dbReference type="RefSeq" id="WP_191189035.1">
    <property type="nucleotide sequence ID" value="NZ_JACWMY010000005.1"/>
</dbReference>
<evidence type="ECO:0000256" key="1">
    <source>
        <dbReference type="SAM" id="Phobius"/>
    </source>
</evidence>
<keyword evidence="1" id="KW-0472">Membrane</keyword>
<evidence type="ECO:0000313" key="3">
    <source>
        <dbReference type="Proteomes" id="UP000606600"/>
    </source>
</evidence>